<dbReference type="PANTHER" id="PTHR31321:SF87">
    <property type="entry name" value="PECTINESTERASE 63-RELATED"/>
    <property type="match status" value="1"/>
</dbReference>
<evidence type="ECO:0000256" key="6">
    <source>
        <dbReference type="ARBA" id="ARBA00022801"/>
    </source>
</evidence>
<keyword evidence="6" id="KW-0378">Hydrolase</keyword>
<dbReference type="InterPro" id="IPR012334">
    <property type="entry name" value="Pectin_lyas_fold"/>
</dbReference>
<dbReference type="Gene3D" id="2.160.20.10">
    <property type="entry name" value="Single-stranded right-handed beta-helix, Pectin lyase-like"/>
    <property type="match status" value="1"/>
</dbReference>
<evidence type="ECO:0000259" key="8">
    <source>
        <dbReference type="Pfam" id="PF01095"/>
    </source>
</evidence>
<name>A0ABU6US66_9FABA</name>
<reference evidence="9 10" key="1">
    <citation type="journal article" date="2023" name="Plants (Basel)">
        <title>Bridging the Gap: Combining Genomics and Transcriptomics Approaches to Understand Stylosanthes scabra, an Orphan Legume from the Brazilian Caatinga.</title>
        <authorList>
            <person name="Ferreira-Neto J.R.C."/>
            <person name="da Silva M.D."/>
            <person name="Binneck E."/>
            <person name="de Melo N.F."/>
            <person name="da Silva R.H."/>
            <person name="de Melo A.L.T.M."/>
            <person name="Pandolfi V."/>
            <person name="Bustamante F.O."/>
            <person name="Brasileiro-Vidal A.C."/>
            <person name="Benko-Iseppon A.M."/>
        </authorList>
    </citation>
    <scope>NUCLEOTIDE SEQUENCE [LARGE SCALE GENOMIC DNA]</scope>
    <source>
        <tissue evidence="9">Leaves</tissue>
    </source>
</reference>
<evidence type="ECO:0000313" key="9">
    <source>
        <dbReference type="EMBL" id="MED6162763.1"/>
    </source>
</evidence>
<evidence type="ECO:0000256" key="5">
    <source>
        <dbReference type="ARBA" id="ARBA00022512"/>
    </source>
</evidence>
<gene>
    <name evidence="9" type="ORF">PIB30_073622</name>
</gene>
<accession>A0ABU6US66</accession>
<keyword evidence="5" id="KW-0964">Secreted</keyword>
<comment type="caution">
    <text evidence="9">The sequence shown here is derived from an EMBL/GenBank/DDBJ whole genome shotgun (WGS) entry which is preliminary data.</text>
</comment>
<evidence type="ECO:0000256" key="1">
    <source>
        <dbReference type="ARBA" id="ARBA00004191"/>
    </source>
</evidence>
<dbReference type="InterPro" id="IPR000070">
    <property type="entry name" value="Pectinesterase_cat"/>
</dbReference>
<evidence type="ECO:0000256" key="7">
    <source>
        <dbReference type="ARBA" id="ARBA00023085"/>
    </source>
</evidence>
<protein>
    <recommendedName>
        <fullName evidence="4">pectinesterase</fullName>
        <ecNumber evidence="4">3.1.1.11</ecNumber>
    </recommendedName>
</protein>
<organism evidence="9 10">
    <name type="scientific">Stylosanthes scabra</name>
    <dbReference type="NCBI Taxonomy" id="79078"/>
    <lineage>
        <taxon>Eukaryota</taxon>
        <taxon>Viridiplantae</taxon>
        <taxon>Streptophyta</taxon>
        <taxon>Embryophyta</taxon>
        <taxon>Tracheophyta</taxon>
        <taxon>Spermatophyta</taxon>
        <taxon>Magnoliopsida</taxon>
        <taxon>eudicotyledons</taxon>
        <taxon>Gunneridae</taxon>
        <taxon>Pentapetalae</taxon>
        <taxon>rosids</taxon>
        <taxon>fabids</taxon>
        <taxon>Fabales</taxon>
        <taxon>Fabaceae</taxon>
        <taxon>Papilionoideae</taxon>
        <taxon>50 kb inversion clade</taxon>
        <taxon>dalbergioids sensu lato</taxon>
        <taxon>Dalbergieae</taxon>
        <taxon>Pterocarpus clade</taxon>
        <taxon>Stylosanthes</taxon>
    </lineage>
</organism>
<keyword evidence="5" id="KW-0134">Cell wall</keyword>
<dbReference type="SUPFAM" id="SSF51126">
    <property type="entry name" value="Pectin lyase-like"/>
    <property type="match status" value="1"/>
</dbReference>
<feature type="domain" description="Pectinesterase catalytic" evidence="8">
    <location>
        <begin position="1"/>
        <end position="62"/>
    </location>
</feature>
<comment type="subcellular location">
    <subcellularLocation>
        <location evidence="1">Secreted</location>
        <location evidence="1">Cell wall</location>
    </subcellularLocation>
</comment>
<dbReference type="EMBL" id="JASCZI010121726">
    <property type="protein sequence ID" value="MED6162763.1"/>
    <property type="molecule type" value="Genomic_DNA"/>
</dbReference>
<dbReference type="Proteomes" id="UP001341840">
    <property type="component" value="Unassembled WGS sequence"/>
</dbReference>
<comment type="similarity">
    <text evidence="3">Belongs to the pectinesterase family.</text>
</comment>
<dbReference type="PANTHER" id="PTHR31321">
    <property type="entry name" value="ACYL-COA THIOESTER HYDROLASE YBHC-RELATED"/>
    <property type="match status" value="1"/>
</dbReference>
<keyword evidence="7" id="KW-0063">Aspartyl esterase</keyword>
<evidence type="ECO:0000256" key="4">
    <source>
        <dbReference type="ARBA" id="ARBA00013229"/>
    </source>
</evidence>
<evidence type="ECO:0000313" key="10">
    <source>
        <dbReference type="Proteomes" id="UP001341840"/>
    </source>
</evidence>
<evidence type="ECO:0000256" key="2">
    <source>
        <dbReference type="ARBA" id="ARBA00005184"/>
    </source>
</evidence>
<comment type="pathway">
    <text evidence="2">Glycan metabolism; pectin degradation; 2-dehydro-3-deoxy-D-gluconate from pectin: step 1/5.</text>
</comment>
<sequence>MSSVVNPVGWSDNMNSKYDSTVFFGEYKNTGAGSAIAGRAKFTKQLNDADVKPFLNLGFIEGSSWILPPPKV</sequence>
<dbReference type="Pfam" id="PF01095">
    <property type="entry name" value="Pectinesterase"/>
    <property type="match status" value="1"/>
</dbReference>
<evidence type="ECO:0000256" key="3">
    <source>
        <dbReference type="ARBA" id="ARBA00008891"/>
    </source>
</evidence>
<keyword evidence="10" id="KW-1185">Reference proteome</keyword>
<dbReference type="EC" id="3.1.1.11" evidence="4"/>
<proteinExistence type="inferred from homology"/>
<dbReference type="InterPro" id="IPR011050">
    <property type="entry name" value="Pectin_lyase_fold/virulence"/>
</dbReference>